<keyword evidence="2" id="KW-0808">Transferase</keyword>
<evidence type="ECO:0000256" key="1">
    <source>
        <dbReference type="ARBA" id="ARBA00004922"/>
    </source>
</evidence>
<evidence type="ECO:0000256" key="3">
    <source>
        <dbReference type="ARBA" id="ARBA00022737"/>
    </source>
</evidence>
<accession>A0ABY9D743</accession>
<dbReference type="EMBL" id="CP126661">
    <property type="protein sequence ID" value="WKA03370.1"/>
    <property type="molecule type" value="Genomic_DNA"/>
</dbReference>
<feature type="domain" description="O-GlcNAc transferase C-terminal" evidence="5">
    <location>
        <begin position="3"/>
        <end position="84"/>
    </location>
</feature>
<dbReference type="InterPro" id="IPR029489">
    <property type="entry name" value="OGT/SEC/SPY_C"/>
</dbReference>
<keyword evidence="3" id="KW-0677">Repeat</keyword>
<dbReference type="Pfam" id="PF13844">
    <property type="entry name" value="Glyco_transf_41"/>
    <property type="match status" value="1"/>
</dbReference>
<dbReference type="PANTHER" id="PTHR44366">
    <property type="entry name" value="UDP-N-ACETYLGLUCOSAMINE--PEPTIDE N-ACETYLGLUCOSAMINYLTRANSFERASE 110 KDA SUBUNIT"/>
    <property type="match status" value="1"/>
</dbReference>
<evidence type="ECO:0000256" key="2">
    <source>
        <dbReference type="ARBA" id="ARBA00022679"/>
    </source>
</evidence>
<comment type="pathway">
    <text evidence="1">Protein modification; protein glycosylation.</text>
</comment>
<organism evidence="6 7">
    <name type="scientific">Vitis vinifera</name>
    <name type="common">Grape</name>
    <dbReference type="NCBI Taxonomy" id="29760"/>
    <lineage>
        <taxon>Eukaryota</taxon>
        <taxon>Viridiplantae</taxon>
        <taxon>Streptophyta</taxon>
        <taxon>Embryophyta</taxon>
        <taxon>Tracheophyta</taxon>
        <taxon>Spermatophyta</taxon>
        <taxon>Magnoliopsida</taxon>
        <taxon>eudicotyledons</taxon>
        <taxon>Gunneridae</taxon>
        <taxon>Pentapetalae</taxon>
        <taxon>rosids</taxon>
        <taxon>Vitales</taxon>
        <taxon>Vitaceae</taxon>
        <taxon>Viteae</taxon>
        <taxon>Vitis</taxon>
    </lineage>
</organism>
<evidence type="ECO:0000256" key="4">
    <source>
        <dbReference type="ARBA" id="ARBA00022803"/>
    </source>
</evidence>
<evidence type="ECO:0000259" key="5">
    <source>
        <dbReference type="Pfam" id="PF13844"/>
    </source>
</evidence>
<protein>
    <recommendedName>
        <fullName evidence="5">O-GlcNAc transferase C-terminal domain-containing protein</fullName>
    </recommendedName>
</protein>
<sequence length="108" mass="12203">MRLRSYTVAQGLQPDRIIFIVGAMKHEHIKRSALADLFLDTPLCNAQTIDTDILWASLPMVTLSFEKMATRVAGSLCLATGLDEGEILIQGGGWRIRRNMCLWRSQWL</sequence>
<keyword evidence="4" id="KW-0802">TPR repeat</keyword>
<dbReference type="PANTHER" id="PTHR44366:SF1">
    <property type="entry name" value="UDP-N-ACETYLGLUCOSAMINE--PEPTIDE N-ACETYLGLUCOSAMINYLTRANSFERASE 110 KDA SUBUNIT"/>
    <property type="match status" value="1"/>
</dbReference>
<evidence type="ECO:0000313" key="7">
    <source>
        <dbReference type="Proteomes" id="UP001227230"/>
    </source>
</evidence>
<keyword evidence="7" id="KW-1185">Reference proteome</keyword>
<gene>
    <name evidence="6" type="ORF">VitviT2T_021483</name>
</gene>
<dbReference type="Gene3D" id="3.40.50.2000">
    <property type="entry name" value="Glycogen Phosphorylase B"/>
    <property type="match status" value="1"/>
</dbReference>
<dbReference type="Proteomes" id="UP001227230">
    <property type="component" value="Chromosome 14"/>
</dbReference>
<reference evidence="6 7" key="1">
    <citation type="journal article" date="2023" name="Hortic Res">
        <title>The complete reference genome for grapevine (Vitis vinifera L.) genetics and breeding.</title>
        <authorList>
            <person name="Shi X."/>
            <person name="Cao S."/>
            <person name="Wang X."/>
            <person name="Huang S."/>
            <person name="Wang Y."/>
            <person name="Liu Z."/>
            <person name="Liu W."/>
            <person name="Leng X."/>
            <person name="Peng Y."/>
            <person name="Wang N."/>
            <person name="Wang Y."/>
            <person name="Ma Z."/>
            <person name="Xu X."/>
            <person name="Zhang F."/>
            <person name="Xue H."/>
            <person name="Zhong H."/>
            <person name="Wang Y."/>
            <person name="Zhang K."/>
            <person name="Velt A."/>
            <person name="Avia K."/>
            <person name="Holtgrawe D."/>
            <person name="Grimplet J."/>
            <person name="Matus J.T."/>
            <person name="Ware D."/>
            <person name="Wu X."/>
            <person name="Wang H."/>
            <person name="Liu C."/>
            <person name="Fang Y."/>
            <person name="Rustenholz C."/>
            <person name="Cheng Z."/>
            <person name="Xiao H."/>
            <person name="Zhou Y."/>
        </authorList>
    </citation>
    <scope>NUCLEOTIDE SEQUENCE [LARGE SCALE GENOMIC DNA]</scope>
    <source>
        <strain evidence="7">cv. Pinot noir / PN40024</strain>
        <tissue evidence="6">Leaf</tissue>
    </source>
</reference>
<proteinExistence type="predicted"/>
<evidence type="ECO:0000313" key="6">
    <source>
        <dbReference type="EMBL" id="WKA03370.1"/>
    </source>
</evidence>
<dbReference type="InterPro" id="IPR037919">
    <property type="entry name" value="OGT"/>
</dbReference>
<name>A0ABY9D743_VITVI</name>